<organism evidence="4 5">
    <name type="scientific">Pedobacter cryoconitis</name>
    <dbReference type="NCBI Taxonomy" id="188932"/>
    <lineage>
        <taxon>Bacteria</taxon>
        <taxon>Pseudomonadati</taxon>
        <taxon>Bacteroidota</taxon>
        <taxon>Sphingobacteriia</taxon>
        <taxon>Sphingobacteriales</taxon>
        <taxon>Sphingobacteriaceae</taxon>
        <taxon>Pedobacter</taxon>
    </lineage>
</organism>
<sequence>MRTTNNTILVTGGGTGMGLEAAKHFSELGNKVIIVARNAERLREEAAKLANTTAIPCDLSNEDELRNLVYILKRDHSDLNMIFLNAGIATNYGLLEGENAYEISKAEMITNFHSAVLLTNELEGLLADKPESAMILTTSGVAFVPDLLHPTYSATKAALHSYALGLRLVLQKKESTIKVFELMAPLVDTPFSKAVKSDLKMPANQIIKELIAGLEKDDFELHVGLTQQIAELSRKSTQEALKFINSVTG</sequence>
<dbReference type="Proteomes" id="UP000537204">
    <property type="component" value="Unassembled WGS sequence"/>
</dbReference>
<dbReference type="PRINTS" id="PR00081">
    <property type="entry name" value="GDHRDH"/>
</dbReference>
<evidence type="ECO:0000256" key="1">
    <source>
        <dbReference type="ARBA" id="ARBA00006484"/>
    </source>
</evidence>
<dbReference type="Pfam" id="PF00106">
    <property type="entry name" value="adh_short"/>
    <property type="match status" value="1"/>
</dbReference>
<dbReference type="RefSeq" id="WP_183883973.1">
    <property type="nucleotide sequence ID" value="NZ_JACHCE010000007.1"/>
</dbReference>
<dbReference type="EC" id="1.-.-.-" evidence="4"/>
<gene>
    <name evidence="4" type="ORF">HDE68_004058</name>
</gene>
<dbReference type="Gene3D" id="3.40.50.720">
    <property type="entry name" value="NAD(P)-binding Rossmann-like Domain"/>
    <property type="match status" value="1"/>
</dbReference>
<dbReference type="EMBL" id="JACHCE010000007">
    <property type="protein sequence ID" value="MBB5638132.1"/>
    <property type="molecule type" value="Genomic_DNA"/>
</dbReference>
<protein>
    <submittedName>
        <fullName evidence="4">Putative oxidoreductase</fullName>
        <ecNumber evidence="4">1.-.-.-</ecNumber>
    </submittedName>
</protein>
<evidence type="ECO:0000256" key="2">
    <source>
        <dbReference type="ARBA" id="ARBA00023002"/>
    </source>
</evidence>
<keyword evidence="2 4" id="KW-0560">Oxidoreductase</keyword>
<dbReference type="SUPFAM" id="SSF51735">
    <property type="entry name" value="NAD(P)-binding Rossmann-fold domains"/>
    <property type="match status" value="1"/>
</dbReference>
<dbReference type="InterPro" id="IPR020904">
    <property type="entry name" value="Sc_DH/Rdtase_CS"/>
</dbReference>
<evidence type="ECO:0000259" key="3">
    <source>
        <dbReference type="SMART" id="SM00822"/>
    </source>
</evidence>
<accession>A0A7W8ZQP3</accession>
<proteinExistence type="inferred from homology"/>
<dbReference type="AlphaFoldDB" id="A0A7W8ZQP3"/>
<dbReference type="PROSITE" id="PS00061">
    <property type="entry name" value="ADH_SHORT"/>
    <property type="match status" value="1"/>
</dbReference>
<comment type="caution">
    <text evidence="4">The sequence shown here is derived from an EMBL/GenBank/DDBJ whole genome shotgun (WGS) entry which is preliminary data.</text>
</comment>
<evidence type="ECO:0000313" key="4">
    <source>
        <dbReference type="EMBL" id="MBB5638132.1"/>
    </source>
</evidence>
<comment type="similarity">
    <text evidence="1">Belongs to the short-chain dehydrogenases/reductases (SDR) family.</text>
</comment>
<evidence type="ECO:0000313" key="5">
    <source>
        <dbReference type="Proteomes" id="UP000537204"/>
    </source>
</evidence>
<name>A0A7W8ZQP3_9SPHI</name>
<dbReference type="InterPro" id="IPR057326">
    <property type="entry name" value="KR_dom"/>
</dbReference>
<dbReference type="InterPro" id="IPR036291">
    <property type="entry name" value="NAD(P)-bd_dom_sf"/>
</dbReference>
<reference evidence="4 5" key="1">
    <citation type="submission" date="2020-08" db="EMBL/GenBank/DDBJ databases">
        <title>Genomic Encyclopedia of Type Strains, Phase IV (KMG-V): Genome sequencing to study the core and pangenomes of soil and plant-associated prokaryotes.</title>
        <authorList>
            <person name="Whitman W."/>
        </authorList>
    </citation>
    <scope>NUCLEOTIDE SEQUENCE [LARGE SCALE GENOMIC DNA]</scope>
    <source>
        <strain evidence="4 5">S3M1</strain>
    </source>
</reference>
<dbReference type="InterPro" id="IPR002347">
    <property type="entry name" value="SDR_fam"/>
</dbReference>
<dbReference type="PANTHER" id="PTHR43669:SF3">
    <property type="entry name" value="ALCOHOL DEHYDROGENASE, PUTATIVE (AFU_ORTHOLOGUE AFUA_3G03445)-RELATED"/>
    <property type="match status" value="1"/>
</dbReference>
<feature type="domain" description="Ketoreductase" evidence="3">
    <location>
        <begin position="6"/>
        <end position="186"/>
    </location>
</feature>
<dbReference type="PANTHER" id="PTHR43669">
    <property type="entry name" value="5-KETO-D-GLUCONATE 5-REDUCTASE"/>
    <property type="match status" value="1"/>
</dbReference>
<dbReference type="GO" id="GO:0016491">
    <property type="term" value="F:oxidoreductase activity"/>
    <property type="evidence" value="ECO:0007669"/>
    <property type="project" value="UniProtKB-KW"/>
</dbReference>
<dbReference type="SMART" id="SM00822">
    <property type="entry name" value="PKS_KR"/>
    <property type="match status" value="1"/>
</dbReference>